<evidence type="ECO:0000259" key="1">
    <source>
        <dbReference type="SMART" id="SM00881"/>
    </source>
</evidence>
<proteinExistence type="predicted"/>
<dbReference type="SUPFAM" id="SSF51735">
    <property type="entry name" value="NAD(P)-binding Rossmann-fold domains"/>
    <property type="match status" value="1"/>
</dbReference>
<feature type="domain" description="CoA-binding" evidence="1">
    <location>
        <begin position="6"/>
        <end position="101"/>
    </location>
</feature>
<organism evidence="2 3">
    <name type="scientific">Calidithermus terrae</name>
    <dbReference type="NCBI Taxonomy" id="1408545"/>
    <lineage>
        <taxon>Bacteria</taxon>
        <taxon>Thermotogati</taxon>
        <taxon>Deinococcota</taxon>
        <taxon>Deinococci</taxon>
        <taxon>Thermales</taxon>
        <taxon>Thermaceae</taxon>
        <taxon>Calidithermus</taxon>
    </lineage>
</organism>
<accession>A0A399EF02</accession>
<reference evidence="2 3" key="1">
    <citation type="submission" date="2018-08" db="EMBL/GenBank/DDBJ databases">
        <title>Meiothermus terrae DSM 26712 genome sequencing project.</title>
        <authorList>
            <person name="Da Costa M.S."/>
            <person name="Albuquerque L."/>
            <person name="Raposo P."/>
            <person name="Froufe H.J.C."/>
            <person name="Barroso C.S."/>
            <person name="Egas C."/>
        </authorList>
    </citation>
    <scope>NUCLEOTIDE SEQUENCE [LARGE SCALE GENOMIC DNA]</scope>
    <source>
        <strain evidence="2 3">DSM 26712</strain>
    </source>
</reference>
<dbReference type="EMBL" id="QXDL01000134">
    <property type="protein sequence ID" value="RIH82113.1"/>
    <property type="molecule type" value="Genomic_DNA"/>
</dbReference>
<dbReference type="SMART" id="SM00881">
    <property type="entry name" value="CoA_binding"/>
    <property type="match status" value="1"/>
</dbReference>
<dbReference type="Gene3D" id="3.40.50.720">
    <property type="entry name" value="NAD(P)-binding Rossmann-like Domain"/>
    <property type="match status" value="1"/>
</dbReference>
<sequence>MNLEPFLREARTVAVLGAHPDPYRPAHFVPAYLQRAGYTVLPVNPQFAGQELFGQTVLAGLEQLTVPVDILDVFRRSEALMEHLEAVLALRPKLVWLQSGIRNRDFAARLEQAGIAVVQDRCLMTVHRALVR</sequence>
<dbReference type="PANTHER" id="PTHR33303:SF2">
    <property type="entry name" value="COA-BINDING DOMAIN-CONTAINING PROTEIN"/>
    <property type="match status" value="1"/>
</dbReference>
<gene>
    <name evidence="2" type="ORF">Mterra_02800</name>
</gene>
<dbReference type="Proteomes" id="UP000265715">
    <property type="component" value="Unassembled WGS sequence"/>
</dbReference>
<evidence type="ECO:0000313" key="3">
    <source>
        <dbReference type="Proteomes" id="UP000265715"/>
    </source>
</evidence>
<dbReference type="Pfam" id="PF13380">
    <property type="entry name" value="CoA_binding_2"/>
    <property type="match status" value="1"/>
</dbReference>
<dbReference type="AlphaFoldDB" id="A0A399EF02"/>
<dbReference type="RefSeq" id="WP_119315788.1">
    <property type="nucleotide sequence ID" value="NZ_QXDL01000134.1"/>
</dbReference>
<name>A0A399EF02_9DEIN</name>
<comment type="caution">
    <text evidence="2">The sequence shown here is derived from an EMBL/GenBank/DDBJ whole genome shotgun (WGS) entry which is preliminary data.</text>
</comment>
<keyword evidence="3" id="KW-1185">Reference proteome</keyword>
<dbReference type="InterPro" id="IPR003781">
    <property type="entry name" value="CoA-bd"/>
</dbReference>
<dbReference type="PANTHER" id="PTHR33303">
    <property type="entry name" value="CYTOPLASMIC PROTEIN-RELATED"/>
    <property type="match status" value="1"/>
</dbReference>
<dbReference type="InterPro" id="IPR036291">
    <property type="entry name" value="NAD(P)-bd_dom_sf"/>
</dbReference>
<dbReference type="OrthoDB" id="9804695at2"/>
<evidence type="ECO:0000313" key="2">
    <source>
        <dbReference type="EMBL" id="RIH82113.1"/>
    </source>
</evidence>
<protein>
    <submittedName>
        <fullName evidence="2">CoA binding domain protein</fullName>
    </submittedName>
</protein>